<name>A0A9X2S259_9FIRM</name>
<dbReference type="Pfam" id="PF06605">
    <property type="entry name" value="Prophage_tail"/>
    <property type="match status" value="1"/>
</dbReference>
<dbReference type="Gene3D" id="1.10.287.1490">
    <property type="match status" value="1"/>
</dbReference>
<accession>A0A9X2S259</accession>
<dbReference type="Pfam" id="PF18994">
    <property type="entry name" value="Prophage_tailD1"/>
    <property type="match status" value="1"/>
</dbReference>
<dbReference type="Proteomes" id="UP001140817">
    <property type="component" value="Unassembled WGS sequence"/>
</dbReference>
<keyword evidence="3" id="KW-1185">Reference proteome</keyword>
<gene>
    <name evidence="2" type="ORF">NSA58_02780</name>
</gene>
<dbReference type="NCBIfam" id="TIGR01665">
    <property type="entry name" value="put_anti_recept"/>
    <property type="match status" value="1"/>
</dbReference>
<evidence type="ECO:0000313" key="2">
    <source>
        <dbReference type="EMBL" id="MCR1821702.1"/>
    </source>
</evidence>
<reference evidence="2" key="1">
    <citation type="submission" date="2022-07" db="EMBL/GenBank/DDBJ databases">
        <title>Enhanced cultured diversity of the mouse gut microbiota enables custom-made synthetic communities.</title>
        <authorList>
            <person name="Afrizal A."/>
        </authorList>
    </citation>
    <scope>NUCLEOTIDE SEQUENCE</scope>
    <source>
        <strain evidence="2">DSM 29186</strain>
    </source>
</reference>
<dbReference type="Gene3D" id="1.20.5.340">
    <property type="match status" value="1"/>
</dbReference>
<feature type="domain" description="Peptidase S74" evidence="1">
    <location>
        <begin position="1361"/>
        <end position="1476"/>
    </location>
</feature>
<comment type="caution">
    <text evidence="2">The sequence shown here is derived from an EMBL/GenBank/DDBJ whole genome shotgun (WGS) entry which is preliminary data.</text>
</comment>
<organism evidence="2 3">
    <name type="scientific">Terrisporobacter muris</name>
    <dbReference type="NCBI Taxonomy" id="2963284"/>
    <lineage>
        <taxon>Bacteria</taxon>
        <taxon>Bacillati</taxon>
        <taxon>Bacillota</taxon>
        <taxon>Clostridia</taxon>
        <taxon>Peptostreptococcales</taxon>
        <taxon>Peptostreptococcaceae</taxon>
        <taxon>Terrisporobacter</taxon>
    </lineage>
</organism>
<dbReference type="RefSeq" id="WP_257560016.1">
    <property type="nucleotide sequence ID" value="NZ_JANKBY010000017.1"/>
</dbReference>
<dbReference type="InterPro" id="IPR044051">
    <property type="entry name" value="Prophage_tail_N"/>
</dbReference>
<dbReference type="PROSITE" id="PS51688">
    <property type="entry name" value="ICA"/>
    <property type="match status" value="1"/>
</dbReference>
<dbReference type="InterPro" id="IPR007119">
    <property type="entry name" value="Phage_tail_spike_N"/>
</dbReference>
<evidence type="ECO:0000313" key="3">
    <source>
        <dbReference type="Proteomes" id="UP001140817"/>
    </source>
</evidence>
<sequence length="1483" mass="163147">MLKLYNKEHKAIGVLTNLKDYKIEYVLSGEDLLEFSLSICDENIHLVEEEGYVRNKNNEYVIKAIDPTDSFKRFTCNVNVEDIVGKAIANFDTSNNTITDTIRLAIAGTGWILADNNITKRRTIRLKNTNALEVLREVRKVFRVDFRFDAINKKIYVYEKFGSDKGVYFSDELNLKSFSIPSDTYDYATRIYPYGKDELNISIINGGKEYIDNFQYSSKIIETIWEDNRYTDVNSLKEDAEAKLDELSKPKRSYQADIVDLAKQSAEYKFLDFFLGDTITLLSKQEKFRDKQRIVKYIEYPKSPTQNTCELGNTTLTFEDLQKENEAKNSTVDNITSDNGTVDGSKVDDIKSKQISDLEVEVAKITNLTVINADITNLKAQNVTITGKLNAIEGEFGTLKANVGVIDKLTVTHSALINDLQANKADITDFTATNIKFDVASGKTLDLQTLLSKFVTGENGQFINISSSNSVIANATIKNAMIESLSVDKLLAGRISTNKFTVTSDDGGIEIVGATQQFKDKNNKVRIQMGQDTQGNFNFILRGEDGITTLIDHTGIKEKAIADDLIKENMVAADAIGEKQINYSSLITGLNKDDNTSLIKASKVAIDLTGQSLEVSFNRLKSNVDGLDNKIESNTTAITVAQGKIEGLISENSIIKGDVTTISDKYTSLKATVDGISTTVASNTSSIGTINTNISGLSGKVATVENKYASLSQDLSGFKTTVGNTYSTKSELSNLSDTVSSINSRVSTAESSITQLNNKIALKVESTDITEAINNIQIGVRNIVKDTGTPKSIVSTGATNITGARYNLTVPYLTDIKDKELIVVFDWKYEGENPSGTFYMQTGEPQYGPVTSREPISPTNTSGSIKKIWKPTMEKDTKIVYMRTDNMVGTLTISNLRIYFGTMDIGWTPAPEDIQEQIDANKTEISTTKSNMATIETNLSSITSRVSTVENKQTTVDGKVTALETWKKSAEVKITDSAIVSTVTKSTAYKNDLNGKVSYNNIISSINQTSETIKIDASKINLNGYVTMTNLNTPGQTVIDGENIKTNTILAEKIAIGDFTNYVVIPTNSTFTGTSGSTEGYEVCSIKGSEKYNHANISNKLYGINGGDKFRVKAMIKSDTVGSRLDITCCWRNANNEIVSSSTIYGTVSSANTWTEINEIITVPSRPSGASYVRFKINIQAEQYRRIYVERLNITRMYSGELIVDGSITSIKLSADAIDGRTIKGAIIVGGELRGSSNFFTSPDSNSVDGYAFRIYSTGELHSNNLILTSIGNNYSRLESSGVISCSKQVNSPAIISSGQSLWLGIRGVTPGSESNFNFELTQQADKTVYFRPGYNGQAVLGHSAKMFNKVYSVNGVSSSSDRTLKENIRYLSTTANPNCRLATDITELDLYNFVKNDLVTAIFNFIGDDKQHIGFIAQDLLYNADGTDNRIGQIIVNKPDDERSPLSYNEKIYVNVLAGALRYAINEIENLKNKIDKLKKGA</sequence>
<protein>
    <submittedName>
        <fullName evidence="2">Phage tail protein</fullName>
    </submittedName>
</protein>
<dbReference type="EMBL" id="JANKBY010000017">
    <property type="protein sequence ID" value="MCR1821702.1"/>
    <property type="molecule type" value="Genomic_DNA"/>
</dbReference>
<dbReference type="InterPro" id="IPR010572">
    <property type="entry name" value="Tail_dom"/>
</dbReference>
<evidence type="ECO:0000259" key="1">
    <source>
        <dbReference type="PROSITE" id="PS51688"/>
    </source>
</evidence>
<proteinExistence type="predicted"/>
<dbReference type="InterPro" id="IPR030392">
    <property type="entry name" value="S74_ICA"/>
</dbReference>